<protein>
    <submittedName>
        <fullName evidence="2">Membrane-associated kinase regulator 2</fullName>
    </submittedName>
</protein>
<dbReference type="Proteomes" id="UP001237642">
    <property type="component" value="Unassembled WGS sequence"/>
</dbReference>
<evidence type="ECO:0000313" key="3">
    <source>
        <dbReference type="Proteomes" id="UP001237642"/>
    </source>
</evidence>
<feature type="region of interest" description="Disordered" evidence="1">
    <location>
        <begin position="46"/>
        <end position="92"/>
    </location>
</feature>
<evidence type="ECO:0000256" key="1">
    <source>
        <dbReference type="SAM" id="MobiDB-lite"/>
    </source>
</evidence>
<keyword evidence="2" id="KW-0808">Transferase</keyword>
<dbReference type="PANTHER" id="PTHR33929:SF10">
    <property type="entry name" value="MEMBRANE-ASSOCIATED KINASE REGULATOR 2-RELATED"/>
    <property type="match status" value="1"/>
</dbReference>
<sequence>MEVFSLLKFWRNTAGDLDIRNRAPDSDDETEDFFDLVFTGADCEFKQQQNQNSPASSTTTKVHIDNDNPKSNQTVLNKPKSPKLQAGETKSSSIRKILPIETHSKPLSPNSLLKSPYKFRVFMFGLRDKAESSPSRIATTEEVEIPMNAYLNRDNSLRSKMRCEILEDSSPVYELGKKNTGVHKYIKLIRPFYVKASKIKIFDQSPTATPSSTASVSSPRKFVDDKNGGRAVVFRGAYKSFLRNRWTSSSVGAGPSPSPVSRRDDSVMQQQDGIQGAILHCKRSFSLSPCSSTRSQECAVLSRSASDSSHQKAINSARISVEEKRSSI</sequence>
<feature type="compositionally biased region" description="Polar residues" evidence="1">
    <location>
        <begin position="46"/>
        <end position="61"/>
    </location>
</feature>
<reference evidence="2" key="1">
    <citation type="submission" date="2023-02" db="EMBL/GenBank/DDBJ databases">
        <title>Genome of toxic invasive species Heracleum sosnowskyi carries increased number of genes despite the absence of recent whole-genome duplications.</title>
        <authorList>
            <person name="Schelkunov M."/>
            <person name="Shtratnikova V."/>
            <person name="Makarenko M."/>
            <person name="Klepikova A."/>
            <person name="Omelchenko D."/>
            <person name="Novikova G."/>
            <person name="Obukhova E."/>
            <person name="Bogdanov V."/>
            <person name="Penin A."/>
            <person name="Logacheva M."/>
        </authorList>
    </citation>
    <scope>NUCLEOTIDE SEQUENCE</scope>
    <source>
        <strain evidence="2">Hsosn_3</strain>
        <tissue evidence="2">Leaf</tissue>
    </source>
</reference>
<comment type="caution">
    <text evidence="2">The sequence shown here is derived from an EMBL/GenBank/DDBJ whole genome shotgun (WGS) entry which is preliminary data.</text>
</comment>
<dbReference type="GO" id="GO:0016301">
    <property type="term" value="F:kinase activity"/>
    <property type="evidence" value="ECO:0007669"/>
    <property type="project" value="UniProtKB-KW"/>
</dbReference>
<keyword evidence="2" id="KW-0418">Kinase</keyword>
<dbReference type="InterPro" id="IPR039619">
    <property type="entry name" value="MAKR2/5"/>
</dbReference>
<dbReference type="EMBL" id="JAUIZM010000009">
    <property type="protein sequence ID" value="KAK1366547.1"/>
    <property type="molecule type" value="Genomic_DNA"/>
</dbReference>
<accession>A0AAD8HFM0</accession>
<dbReference type="GO" id="GO:0005886">
    <property type="term" value="C:plasma membrane"/>
    <property type="evidence" value="ECO:0007669"/>
    <property type="project" value="InterPro"/>
</dbReference>
<dbReference type="AlphaFoldDB" id="A0AAD8HFM0"/>
<name>A0AAD8HFM0_9APIA</name>
<organism evidence="2 3">
    <name type="scientific">Heracleum sosnowskyi</name>
    <dbReference type="NCBI Taxonomy" id="360622"/>
    <lineage>
        <taxon>Eukaryota</taxon>
        <taxon>Viridiplantae</taxon>
        <taxon>Streptophyta</taxon>
        <taxon>Embryophyta</taxon>
        <taxon>Tracheophyta</taxon>
        <taxon>Spermatophyta</taxon>
        <taxon>Magnoliopsida</taxon>
        <taxon>eudicotyledons</taxon>
        <taxon>Gunneridae</taxon>
        <taxon>Pentapetalae</taxon>
        <taxon>asterids</taxon>
        <taxon>campanulids</taxon>
        <taxon>Apiales</taxon>
        <taxon>Apiaceae</taxon>
        <taxon>Apioideae</taxon>
        <taxon>apioid superclade</taxon>
        <taxon>Tordylieae</taxon>
        <taxon>Tordyliinae</taxon>
        <taxon>Heracleum</taxon>
    </lineage>
</organism>
<proteinExistence type="predicted"/>
<gene>
    <name evidence="2" type="ORF">POM88_042108</name>
</gene>
<feature type="region of interest" description="Disordered" evidence="1">
    <location>
        <begin position="248"/>
        <end position="269"/>
    </location>
</feature>
<reference evidence="2" key="2">
    <citation type="submission" date="2023-05" db="EMBL/GenBank/DDBJ databases">
        <authorList>
            <person name="Schelkunov M.I."/>
        </authorList>
    </citation>
    <scope>NUCLEOTIDE SEQUENCE</scope>
    <source>
        <strain evidence="2">Hsosn_3</strain>
        <tissue evidence="2">Leaf</tissue>
    </source>
</reference>
<dbReference type="PANTHER" id="PTHR33929">
    <property type="entry name" value="MEMBRANE-ASSOCIATED KINASE REGULATOR 2-RELATED"/>
    <property type="match status" value="1"/>
</dbReference>
<keyword evidence="3" id="KW-1185">Reference proteome</keyword>
<evidence type="ECO:0000313" key="2">
    <source>
        <dbReference type="EMBL" id="KAK1366547.1"/>
    </source>
</evidence>
<feature type="region of interest" description="Disordered" evidence="1">
    <location>
        <begin position="302"/>
        <end position="328"/>
    </location>
</feature>
<feature type="compositionally biased region" description="Polar residues" evidence="1">
    <location>
        <begin position="303"/>
        <end position="318"/>
    </location>
</feature>